<dbReference type="InterPro" id="IPR005358">
    <property type="entry name" value="Puta_zinc/iron-chelating_dom"/>
</dbReference>
<accession>D4J941</accession>
<dbReference type="HOGENOM" id="CLU_1406637_0_0_9"/>
<name>D4J941_9FIRM</name>
<dbReference type="Proteomes" id="UP000008798">
    <property type="component" value="Chromosome"/>
</dbReference>
<dbReference type="Pfam" id="PF03692">
    <property type="entry name" value="CxxCxxCC"/>
    <property type="match status" value="1"/>
</dbReference>
<evidence type="ECO:0000313" key="2">
    <source>
        <dbReference type="Proteomes" id="UP000008798"/>
    </source>
</evidence>
<organism evidence="1 2">
    <name type="scientific">Coprococcus catus GD/7</name>
    <dbReference type="NCBI Taxonomy" id="717962"/>
    <lineage>
        <taxon>Bacteria</taxon>
        <taxon>Bacillati</taxon>
        <taxon>Bacillota</taxon>
        <taxon>Clostridia</taxon>
        <taxon>Lachnospirales</taxon>
        <taxon>Lachnospiraceae</taxon>
        <taxon>Coprococcus</taxon>
    </lineage>
</organism>
<dbReference type="KEGG" id="cct:CC1_21620"/>
<dbReference type="PATRIC" id="fig|717962.3.peg.2079"/>
<dbReference type="EMBL" id="FP929038">
    <property type="protein sequence ID" value="CBK80862.1"/>
    <property type="molecule type" value="Genomic_DNA"/>
</dbReference>
<sequence>MGKYNHHPNSIIANLEYYFKELDSIQKDLSNPVCRKGCSGCCSNDFEISMTEFFYILRYMNIHFSVSTIEEFRRKAQEPFHFGPCLFIDHNDESCQIYEARPLICRKYGLLDNLTDCPLLSDVPLSEKNVNTADGTFLFVLPGTDKKFYVGGHPLIYWIEHTENGQLASEKMKRLYEAAFSEDERQFVKMLFL</sequence>
<proteinExistence type="predicted"/>
<reference evidence="1 2" key="2">
    <citation type="submission" date="2010-03" db="EMBL/GenBank/DDBJ databases">
        <authorList>
            <person name="Pajon A."/>
        </authorList>
    </citation>
    <scope>NUCLEOTIDE SEQUENCE [LARGE SCALE GENOMIC DNA]</scope>
    <source>
        <strain evidence="1 2">GD/7</strain>
    </source>
</reference>
<reference evidence="1 2" key="1">
    <citation type="submission" date="2010-03" db="EMBL/GenBank/DDBJ databases">
        <title>The genome sequence of Coprococcus catus GD/7.</title>
        <authorList>
            <consortium name="metaHIT consortium -- http://www.metahit.eu/"/>
            <person name="Pajon A."/>
            <person name="Turner K."/>
            <person name="Parkhill J."/>
            <person name="Duncan S."/>
            <person name="Flint H."/>
        </authorList>
    </citation>
    <scope>NUCLEOTIDE SEQUENCE [LARGE SCALE GENOMIC DNA]</scope>
    <source>
        <strain evidence="1 2">GD/7</strain>
    </source>
</reference>
<dbReference type="AlphaFoldDB" id="D4J941"/>
<gene>
    <name evidence="1" type="ORF">CC1_21620</name>
</gene>
<evidence type="ECO:0000313" key="1">
    <source>
        <dbReference type="EMBL" id="CBK80862.1"/>
    </source>
</evidence>
<protein>
    <submittedName>
        <fullName evidence="1">Predicted Fe-S-cluster oxidoreductase</fullName>
    </submittedName>
</protein>